<protein>
    <submittedName>
        <fullName evidence="1">Tensin</fullName>
    </submittedName>
</protein>
<evidence type="ECO:0000313" key="1">
    <source>
        <dbReference type="EMBL" id="JAG04121.1"/>
    </source>
</evidence>
<reference evidence="2" key="3">
    <citation type="submission" date="2014-09" db="EMBL/GenBank/DDBJ databases">
        <authorList>
            <person name="Magalhaes I.L.F."/>
            <person name="Oliveira U."/>
            <person name="Santos F.R."/>
            <person name="Vidigal T.H.D.A."/>
            <person name="Brescovit A.D."/>
            <person name="Santos A.J."/>
        </authorList>
    </citation>
    <scope>NUCLEOTIDE SEQUENCE</scope>
</reference>
<reference evidence="1" key="1">
    <citation type="journal article" date="2014" name="PLoS ONE">
        <title>Transcriptome-Based Identification of ABC Transporters in the Western Tarnished Plant Bug Lygus hesperus.</title>
        <authorList>
            <person name="Hull J.J."/>
            <person name="Chaney K."/>
            <person name="Geib S.M."/>
            <person name="Fabrick J.A."/>
            <person name="Brent C.S."/>
            <person name="Walsh D."/>
            <person name="Lavine L.C."/>
        </authorList>
    </citation>
    <scope>NUCLEOTIDE SEQUENCE</scope>
</reference>
<dbReference type="AlphaFoldDB" id="A0A0A9W9Q5"/>
<name>A0A0A9W9Q5_LYGHE</name>
<sequence length="106" mass="11981">MSGDSACLNNITIDLDASKVYTYCGNCRGVRDLIDKHNELRKSYESSLRLNEILALKVSSLESRLGSPSQDEVLTLTPWDEQQERASFQKFVSCISRRGPQKLIEN</sequence>
<organism evidence="1">
    <name type="scientific">Lygus hesperus</name>
    <name type="common">Western plant bug</name>
    <dbReference type="NCBI Taxonomy" id="30085"/>
    <lineage>
        <taxon>Eukaryota</taxon>
        <taxon>Metazoa</taxon>
        <taxon>Ecdysozoa</taxon>
        <taxon>Arthropoda</taxon>
        <taxon>Hexapoda</taxon>
        <taxon>Insecta</taxon>
        <taxon>Pterygota</taxon>
        <taxon>Neoptera</taxon>
        <taxon>Paraneoptera</taxon>
        <taxon>Hemiptera</taxon>
        <taxon>Heteroptera</taxon>
        <taxon>Panheteroptera</taxon>
        <taxon>Cimicomorpha</taxon>
        <taxon>Miridae</taxon>
        <taxon>Mirini</taxon>
        <taxon>Lygus</taxon>
    </lineage>
</organism>
<accession>A0A0A9W9Q5</accession>
<dbReference type="EMBL" id="GBRD01015552">
    <property type="protein sequence ID" value="JAG50274.1"/>
    <property type="molecule type" value="Transcribed_RNA"/>
</dbReference>
<reference evidence="1" key="2">
    <citation type="submission" date="2014-07" db="EMBL/GenBank/DDBJ databases">
        <authorList>
            <person name="Hull J."/>
        </authorList>
    </citation>
    <scope>NUCLEOTIDE SEQUENCE</scope>
</reference>
<gene>
    <name evidence="1" type="primary">TNS_5</name>
    <name evidence="1" type="ORF">CM83_23546</name>
</gene>
<dbReference type="EMBL" id="GBHO01039483">
    <property type="protein sequence ID" value="JAG04121.1"/>
    <property type="molecule type" value="Transcribed_RNA"/>
</dbReference>
<evidence type="ECO:0000313" key="2">
    <source>
        <dbReference type="EMBL" id="JAG50274.1"/>
    </source>
</evidence>
<proteinExistence type="predicted"/>